<dbReference type="PRINTS" id="PR00793">
    <property type="entry name" value="PROAMNOPTASE"/>
</dbReference>
<dbReference type="InterPro" id="IPR002410">
    <property type="entry name" value="Peptidase_S33"/>
</dbReference>
<organism evidence="4 5">
    <name type="scientific">Bifidobacterium apri</name>
    <dbReference type="NCBI Taxonomy" id="1769423"/>
    <lineage>
        <taxon>Bacteria</taxon>
        <taxon>Bacillati</taxon>
        <taxon>Actinomycetota</taxon>
        <taxon>Actinomycetes</taxon>
        <taxon>Bifidobacteriales</taxon>
        <taxon>Bifidobacteriaceae</taxon>
        <taxon>Bifidobacterium</taxon>
    </lineage>
</organism>
<dbReference type="PANTHER" id="PTHR43248:SF2">
    <property type="entry name" value="PROLYL AMINOPEPTIDASE"/>
    <property type="match status" value="1"/>
</dbReference>
<proteinExistence type="inferred from homology"/>
<dbReference type="AlphaFoldDB" id="A0A6A2VWB2"/>
<dbReference type="Proteomes" id="UP000440041">
    <property type="component" value="Unassembled WGS sequence"/>
</dbReference>
<evidence type="ECO:0000259" key="3">
    <source>
        <dbReference type="Pfam" id="PF00561"/>
    </source>
</evidence>
<dbReference type="Gene3D" id="3.40.50.1820">
    <property type="entry name" value="alpha/beta hydrolase"/>
    <property type="match status" value="1"/>
</dbReference>
<evidence type="ECO:0000256" key="1">
    <source>
        <dbReference type="ARBA" id="ARBA00010088"/>
    </source>
</evidence>
<evidence type="ECO:0000256" key="2">
    <source>
        <dbReference type="ARBA" id="ARBA00022801"/>
    </source>
</evidence>
<evidence type="ECO:0000313" key="5">
    <source>
        <dbReference type="Proteomes" id="UP000440041"/>
    </source>
</evidence>
<evidence type="ECO:0000313" key="4">
    <source>
        <dbReference type="EMBL" id="KAB8301708.1"/>
    </source>
</evidence>
<dbReference type="InterPro" id="IPR029058">
    <property type="entry name" value="AB_hydrolase_fold"/>
</dbReference>
<dbReference type="InterPro" id="IPR000073">
    <property type="entry name" value="AB_hydrolase_1"/>
</dbReference>
<dbReference type="Pfam" id="PF00561">
    <property type="entry name" value="Abhydrolase_1"/>
    <property type="match status" value="1"/>
</dbReference>
<dbReference type="GO" id="GO:0006508">
    <property type="term" value="P:proteolysis"/>
    <property type="evidence" value="ECO:0007669"/>
    <property type="project" value="InterPro"/>
</dbReference>
<feature type="domain" description="AB hydrolase-1" evidence="3">
    <location>
        <begin position="84"/>
        <end position="233"/>
    </location>
</feature>
<accession>A0A6A2VWB2</accession>
<dbReference type="SUPFAM" id="SSF53474">
    <property type="entry name" value="alpha/beta-Hydrolases"/>
    <property type="match status" value="1"/>
</dbReference>
<comment type="similarity">
    <text evidence="1">Belongs to the peptidase S33 family.</text>
</comment>
<dbReference type="GO" id="GO:0004177">
    <property type="term" value="F:aminopeptidase activity"/>
    <property type="evidence" value="ECO:0007669"/>
    <property type="project" value="UniProtKB-EC"/>
</dbReference>
<dbReference type="PANTHER" id="PTHR43248">
    <property type="entry name" value="2-SUCCINYL-6-HYDROXY-2,4-CYCLOHEXADIENE-1-CARBOXYLATE SYNTHASE"/>
    <property type="match status" value="1"/>
</dbReference>
<sequence>MREDESPGWRYGWRNGLMAGYPAGRYTVTVLAQYYVPGRYIEDHAIDVPLDWRGDTPGESVSGKTIRLFYRVVCEAGREHEDLPLLLFLQGGPGGAGPRPMGYNGGDAWLTEALNHFRVVLPDQRGTGRSSRVDSHAMSRIESAPEQAEYLKRFLADSIIRDFEHLRLTAFGGRKWVTLGQSYGGFLTLSYLSLFPQGLAACFTNGGIAHVPADPDDVYAHTFPRMESKTMQYYARYPHDRERVAAVADRAAQGGVALPNGDPLTVERLQTLGGGFGMKPSFEQIHWLFDEAFVDGDGSASGTSALSDEFLTHVMDTTASRPLYWPLQEFIYADGELDHPVNWAAQRAYDARPQFSVSARPLLFTGEAIFPWMFQQEQALRPFAAAMDILMQDTHFGKIYDADQLARNEVPLQATVYVDDMYVDSTLQLDTLSHVGNSHYWATNEYEHDGLRTDPKVFTHEYREALDRGDLAQVR</sequence>
<protein>
    <submittedName>
        <fullName evidence="4">Proline iminopeptidase</fullName>
    </submittedName>
</protein>
<gene>
    <name evidence="4" type="ORF">DSM100238_0027</name>
</gene>
<name>A0A6A2VWB2_9BIFI</name>
<keyword evidence="5" id="KW-1185">Reference proteome</keyword>
<dbReference type="InterPro" id="IPR051601">
    <property type="entry name" value="Serine_prot/Carboxylest_S33"/>
</dbReference>
<keyword evidence="2" id="KW-0378">Hydrolase</keyword>
<dbReference type="EMBL" id="WBSO01000001">
    <property type="protein sequence ID" value="KAB8301708.1"/>
    <property type="molecule type" value="Genomic_DNA"/>
</dbReference>
<reference evidence="4 5" key="1">
    <citation type="submission" date="2019-09" db="EMBL/GenBank/DDBJ databases">
        <title>Characterization of the phylogenetic diversity of two novel species belonging to the genus Bifidobacterium: Bifidobacterium cebidarum sp. nov. and Bifidobacterium leontopitheci sp. nov.</title>
        <authorList>
            <person name="Lugli G.A."/>
            <person name="Duranti S."/>
            <person name="Milani C."/>
            <person name="Turroni F."/>
            <person name="Ventura M."/>
        </authorList>
    </citation>
    <scope>NUCLEOTIDE SEQUENCE [LARGE SCALE GENOMIC DNA]</scope>
    <source>
        <strain evidence="4 5">DSM 100238</strain>
    </source>
</reference>
<comment type="caution">
    <text evidence="4">The sequence shown here is derived from an EMBL/GenBank/DDBJ whole genome shotgun (WGS) entry which is preliminary data.</text>
</comment>